<feature type="domain" description="HTH lysR-type" evidence="5">
    <location>
        <begin position="21"/>
        <end position="78"/>
    </location>
</feature>
<comment type="similarity">
    <text evidence="1">Belongs to the LysR transcriptional regulatory family.</text>
</comment>
<keyword evidence="7" id="KW-1185">Reference proteome</keyword>
<sequence length="306" mass="32858">MCTSEQILNRLFPQWHNDGMEELGDVAVFVRVVATGSFSAAARALWMPKSSVSRRVARLENRLGVRLLHRTTRSLALTEAGSAYHARVAPALAELDSAAGAAADTREVPRGTVRLAARPDVGAEVLPELVAAFLARYPEVRVEVALAAPADLVEGRFDLALRAGPGGPGATRLQNTRFRLFASPVYLARRGTPQRPADLPTHHCLPFGDATHWHLRSPQGEVSVAIAGPLTSDDLTFVRRAAVAGVGIALLPHPAAAPSVRAGLLTPVLPDHHTEGQPLHLVVPSDRHLPLRVTVLRDFLVANFPK</sequence>
<dbReference type="Pfam" id="PF00126">
    <property type="entry name" value="HTH_1"/>
    <property type="match status" value="1"/>
</dbReference>
<dbReference type="SUPFAM" id="SSF46785">
    <property type="entry name" value="Winged helix' DNA-binding domain"/>
    <property type="match status" value="1"/>
</dbReference>
<organism evidence="6 7">
    <name type="scientific">Actinokineospora diospyrosa</name>
    <dbReference type="NCBI Taxonomy" id="103728"/>
    <lineage>
        <taxon>Bacteria</taxon>
        <taxon>Bacillati</taxon>
        <taxon>Actinomycetota</taxon>
        <taxon>Actinomycetes</taxon>
        <taxon>Pseudonocardiales</taxon>
        <taxon>Pseudonocardiaceae</taxon>
        <taxon>Actinokineospora</taxon>
    </lineage>
</organism>
<dbReference type="Proteomes" id="UP001205185">
    <property type="component" value="Unassembled WGS sequence"/>
</dbReference>
<dbReference type="InterPro" id="IPR000847">
    <property type="entry name" value="LysR_HTH_N"/>
</dbReference>
<dbReference type="InterPro" id="IPR036388">
    <property type="entry name" value="WH-like_DNA-bd_sf"/>
</dbReference>
<dbReference type="Gene3D" id="3.40.190.290">
    <property type="match status" value="1"/>
</dbReference>
<evidence type="ECO:0000313" key="6">
    <source>
        <dbReference type="EMBL" id="MCP2272712.1"/>
    </source>
</evidence>
<keyword evidence="4" id="KW-0804">Transcription</keyword>
<keyword evidence="2" id="KW-0805">Transcription regulation</keyword>
<accession>A0ABT1IJ88</accession>
<dbReference type="InterPro" id="IPR005119">
    <property type="entry name" value="LysR_subst-bd"/>
</dbReference>
<gene>
    <name evidence="6" type="ORF">LV75_005238</name>
</gene>
<dbReference type="PROSITE" id="PS50931">
    <property type="entry name" value="HTH_LYSR"/>
    <property type="match status" value="1"/>
</dbReference>
<name>A0ABT1IJ88_9PSEU</name>
<evidence type="ECO:0000313" key="7">
    <source>
        <dbReference type="Proteomes" id="UP001205185"/>
    </source>
</evidence>
<evidence type="ECO:0000256" key="2">
    <source>
        <dbReference type="ARBA" id="ARBA00023015"/>
    </source>
</evidence>
<dbReference type="CDD" id="cd08422">
    <property type="entry name" value="PBP2_CrgA_like"/>
    <property type="match status" value="1"/>
</dbReference>
<reference evidence="6 7" key="1">
    <citation type="submission" date="2022-06" db="EMBL/GenBank/DDBJ databases">
        <title>Genomic Encyclopedia of Archaeal and Bacterial Type Strains, Phase II (KMG-II): from individual species to whole genera.</title>
        <authorList>
            <person name="Goeker M."/>
        </authorList>
    </citation>
    <scope>NUCLEOTIDE SEQUENCE [LARGE SCALE GENOMIC DNA]</scope>
    <source>
        <strain evidence="6 7">DSM 44255</strain>
    </source>
</reference>
<proteinExistence type="inferred from homology"/>
<dbReference type="GO" id="GO:0003677">
    <property type="term" value="F:DNA binding"/>
    <property type="evidence" value="ECO:0007669"/>
    <property type="project" value="UniProtKB-KW"/>
</dbReference>
<dbReference type="Gene3D" id="1.10.10.10">
    <property type="entry name" value="Winged helix-like DNA-binding domain superfamily/Winged helix DNA-binding domain"/>
    <property type="match status" value="1"/>
</dbReference>
<dbReference type="PANTHER" id="PTHR30537:SF5">
    <property type="entry name" value="HTH-TYPE TRANSCRIPTIONAL ACTIVATOR TTDR-RELATED"/>
    <property type="match status" value="1"/>
</dbReference>
<dbReference type="EMBL" id="JAMTCO010000013">
    <property type="protein sequence ID" value="MCP2272712.1"/>
    <property type="molecule type" value="Genomic_DNA"/>
</dbReference>
<evidence type="ECO:0000256" key="3">
    <source>
        <dbReference type="ARBA" id="ARBA00023125"/>
    </source>
</evidence>
<dbReference type="SUPFAM" id="SSF53850">
    <property type="entry name" value="Periplasmic binding protein-like II"/>
    <property type="match status" value="1"/>
</dbReference>
<evidence type="ECO:0000256" key="4">
    <source>
        <dbReference type="ARBA" id="ARBA00023163"/>
    </source>
</evidence>
<comment type="caution">
    <text evidence="6">The sequence shown here is derived from an EMBL/GenBank/DDBJ whole genome shotgun (WGS) entry which is preliminary data.</text>
</comment>
<dbReference type="InterPro" id="IPR058163">
    <property type="entry name" value="LysR-type_TF_proteobact-type"/>
</dbReference>
<keyword evidence="3 6" id="KW-0238">DNA-binding</keyword>
<evidence type="ECO:0000259" key="5">
    <source>
        <dbReference type="PROSITE" id="PS50931"/>
    </source>
</evidence>
<dbReference type="InterPro" id="IPR036390">
    <property type="entry name" value="WH_DNA-bd_sf"/>
</dbReference>
<dbReference type="PANTHER" id="PTHR30537">
    <property type="entry name" value="HTH-TYPE TRANSCRIPTIONAL REGULATOR"/>
    <property type="match status" value="1"/>
</dbReference>
<protein>
    <submittedName>
        <fullName evidence="6">DNA-binding transcriptional regulator, LysR family</fullName>
    </submittedName>
</protein>
<evidence type="ECO:0000256" key="1">
    <source>
        <dbReference type="ARBA" id="ARBA00009437"/>
    </source>
</evidence>
<dbReference type="Pfam" id="PF03466">
    <property type="entry name" value="LysR_substrate"/>
    <property type="match status" value="1"/>
</dbReference>